<dbReference type="AlphaFoldDB" id="A0A8J5MQD6"/>
<reference evidence="2" key="1">
    <citation type="journal article" date="2021" name="Sci. Adv.">
        <title>The American lobster genome reveals insights on longevity, neural, and immune adaptations.</title>
        <authorList>
            <person name="Polinski J.M."/>
            <person name="Zimin A.V."/>
            <person name="Clark K.F."/>
            <person name="Kohn A.B."/>
            <person name="Sadowski N."/>
            <person name="Timp W."/>
            <person name="Ptitsyn A."/>
            <person name="Khanna P."/>
            <person name="Romanova D.Y."/>
            <person name="Williams P."/>
            <person name="Greenwood S.J."/>
            <person name="Moroz L.L."/>
            <person name="Walt D.R."/>
            <person name="Bodnar A.G."/>
        </authorList>
    </citation>
    <scope>NUCLEOTIDE SEQUENCE</scope>
    <source>
        <strain evidence="2">GMGI-L3</strain>
    </source>
</reference>
<evidence type="ECO:0000313" key="3">
    <source>
        <dbReference type="Proteomes" id="UP000747542"/>
    </source>
</evidence>
<name>A0A8J5MQD6_HOMAM</name>
<protein>
    <submittedName>
        <fullName evidence="2">Uncharacterized protein</fullName>
    </submittedName>
</protein>
<evidence type="ECO:0000256" key="1">
    <source>
        <dbReference type="SAM" id="MobiDB-lite"/>
    </source>
</evidence>
<proteinExistence type="predicted"/>
<comment type="caution">
    <text evidence="2">The sequence shown here is derived from an EMBL/GenBank/DDBJ whole genome shotgun (WGS) entry which is preliminary data.</text>
</comment>
<dbReference type="Proteomes" id="UP000747542">
    <property type="component" value="Unassembled WGS sequence"/>
</dbReference>
<evidence type="ECO:0000313" key="2">
    <source>
        <dbReference type="EMBL" id="KAG7159860.1"/>
    </source>
</evidence>
<sequence>MSSWTSLEPIPESSVLPPPPPLALTVTVTITDLQHSGVVMPPIRPQPRRRTRRSSRSSSQEVNYTGQENRKFRVQGDPLYLAPSSSGNSLHLEAQESTSHTHVCFRVHTFEVLRPLVEGGIVVMLETFAGGKFLRGATSGTLSLMSGGISVNNVSRFDNRFFLLHSARGDTYVTIKHLATGHFLSRGTEQVTLVNSDQGITDDMRFEMFDCTRS</sequence>
<feature type="compositionally biased region" description="Low complexity" evidence="1">
    <location>
        <begin position="1"/>
        <end position="15"/>
    </location>
</feature>
<keyword evidence="3" id="KW-1185">Reference proteome</keyword>
<feature type="region of interest" description="Disordered" evidence="1">
    <location>
        <begin position="1"/>
        <end position="20"/>
    </location>
</feature>
<gene>
    <name evidence="2" type="ORF">Hamer_G022084</name>
</gene>
<organism evidence="2 3">
    <name type="scientific">Homarus americanus</name>
    <name type="common">American lobster</name>
    <dbReference type="NCBI Taxonomy" id="6706"/>
    <lineage>
        <taxon>Eukaryota</taxon>
        <taxon>Metazoa</taxon>
        <taxon>Ecdysozoa</taxon>
        <taxon>Arthropoda</taxon>
        <taxon>Crustacea</taxon>
        <taxon>Multicrustacea</taxon>
        <taxon>Malacostraca</taxon>
        <taxon>Eumalacostraca</taxon>
        <taxon>Eucarida</taxon>
        <taxon>Decapoda</taxon>
        <taxon>Pleocyemata</taxon>
        <taxon>Astacidea</taxon>
        <taxon>Nephropoidea</taxon>
        <taxon>Nephropidae</taxon>
        <taxon>Homarus</taxon>
    </lineage>
</organism>
<accession>A0A8J5MQD6</accession>
<feature type="compositionally biased region" description="Basic residues" evidence="1">
    <location>
        <begin position="46"/>
        <end position="55"/>
    </location>
</feature>
<feature type="region of interest" description="Disordered" evidence="1">
    <location>
        <begin position="37"/>
        <end position="68"/>
    </location>
</feature>
<dbReference type="EMBL" id="JAHLQT010031890">
    <property type="protein sequence ID" value="KAG7159860.1"/>
    <property type="molecule type" value="Genomic_DNA"/>
</dbReference>